<protein>
    <recommendedName>
        <fullName evidence="4">2-amino-4-hydroxy-6-hydroxymethyldihydropteridine pyrophosphokinase</fullName>
        <ecNumber evidence="3">2.7.6.3</ecNumber>
    </recommendedName>
    <alternativeName>
        <fullName evidence="11">6-hydroxymethyl-7,8-dihydropterin pyrophosphokinase</fullName>
    </alternativeName>
    <alternativeName>
        <fullName evidence="12">7,8-dihydro-6-hydroxymethylpterin-pyrophosphokinase</fullName>
    </alternativeName>
</protein>
<keyword evidence="5" id="KW-0808">Transferase</keyword>
<evidence type="ECO:0000256" key="1">
    <source>
        <dbReference type="ARBA" id="ARBA00005051"/>
    </source>
</evidence>
<gene>
    <name evidence="14" type="primary">folK</name>
    <name evidence="14" type="ORF">CK625_11700</name>
</gene>
<sequence>MPEQPASRAWIGLGANLGQPLAALHAARDALAQLPRSRLEAVSPLYRSSPVDAGGPDYLNAVARLATELAPLALLQALQDIEQAAGRQRPYRNAPRTLDLDLLHYHDRAGAPVQMHSPQLSLPHPRWQQRAFVLLPLADIDPALAGEAATRAQLALQQPLQRLPAAQQWAPWQRP</sequence>
<keyword evidence="8" id="KW-0067">ATP-binding</keyword>
<evidence type="ECO:0000256" key="3">
    <source>
        <dbReference type="ARBA" id="ARBA00013253"/>
    </source>
</evidence>
<evidence type="ECO:0000259" key="13">
    <source>
        <dbReference type="PROSITE" id="PS00794"/>
    </source>
</evidence>
<dbReference type="Gene3D" id="3.30.70.560">
    <property type="entry name" value="7,8-Dihydro-6-hydroxymethylpterin-pyrophosphokinase HPPK"/>
    <property type="match status" value="1"/>
</dbReference>
<evidence type="ECO:0000313" key="14">
    <source>
        <dbReference type="EMBL" id="PAT35650.1"/>
    </source>
</evidence>
<name>A0A2A2AAT3_9BURK</name>
<feature type="domain" description="7,8-dihydro-6-hydroxymethylpterin-pyrophosphokinase" evidence="13">
    <location>
        <begin position="92"/>
        <end position="103"/>
    </location>
</feature>
<dbReference type="GO" id="GO:0046654">
    <property type="term" value="P:tetrahydrofolate biosynthetic process"/>
    <property type="evidence" value="ECO:0007669"/>
    <property type="project" value="UniProtKB-UniPathway"/>
</dbReference>
<dbReference type="GO" id="GO:0016301">
    <property type="term" value="F:kinase activity"/>
    <property type="evidence" value="ECO:0007669"/>
    <property type="project" value="UniProtKB-KW"/>
</dbReference>
<keyword evidence="15" id="KW-1185">Reference proteome</keyword>
<keyword evidence="9" id="KW-0289">Folate biosynthesis</keyword>
<dbReference type="NCBIfam" id="TIGR01498">
    <property type="entry name" value="folK"/>
    <property type="match status" value="1"/>
</dbReference>
<keyword evidence="6" id="KW-0547">Nucleotide-binding</keyword>
<comment type="function">
    <text evidence="10">Catalyzes the transfer of pyrophosphate from adenosine triphosphate (ATP) to 6-hydroxymethyl-7,8-dihydropterin, an enzymatic step in folate biosynthesis pathway.</text>
</comment>
<comment type="pathway">
    <text evidence="1">Cofactor biosynthesis; tetrahydrofolate biosynthesis; 2-amino-4-hydroxy-6-hydroxymethyl-7,8-dihydropteridine diphosphate from 7,8-dihydroneopterin triphosphate: step 4/4.</text>
</comment>
<dbReference type="Pfam" id="PF01288">
    <property type="entry name" value="HPPK"/>
    <property type="match status" value="1"/>
</dbReference>
<evidence type="ECO:0000256" key="5">
    <source>
        <dbReference type="ARBA" id="ARBA00022679"/>
    </source>
</evidence>
<dbReference type="InterPro" id="IPR000550">
    <property type="entry name" value="Hppk"/>
</dbReference>
<accession>A0A2A2AAT3</accession>
<comment type="similarity">
    <text evidence="2">Belongs to the HPPK family.</text>
</comment>
<proteinExistence type="inferred from homology"/>
<dbReference type="AlphaFoldDB" id="A0A2A2AAT3"/>
<evidence type="ECO:0000256" key="4">
    <source>
        <dbReference type="ARBA" id="ARBA00016218"/>
    </source>
</evidence>
<evidence type="ECO:0000256" key="7">
    <source>
        <dbReference type="ARBA" id="ARBA00022777"/>
    </source>
</evidence>
<dbReference type="RefSeq" id="WP_095540509.1">
    <property type="nucleotide sequence ID" value="NZ_NSJB01000012.1"/>
</dbReference>
<evidence type="ECO:0000256" key="12">
    <source>
        <dbReference type="ARBA" id="ARBA00033413"/>
    </source>
</evidence>
<dbReference type="CDD" id="cd00483">
    <property type="entry name" value="HPPK"/>
    <property type="match status" value="1"/>
</dbReference>
<reference evidence="14 15" key="1">
    <citation type="submission" date="2017-08" db="EMBL/GenBank/DDBJ databases">
        <title>WGS of Clinical strains of the CDC Group NO-1 linked to zoonotic infections in humans.</title>
        <authorList>
            <person name="Bernier A.-M."/>
            <person name="Bernard K."/>
        </authorList>
    </citation>
    <scope>NUCLEOTIDE SEQUENCE [LARGE SCALE GENOMIC DNA]</scope>
    <source>
        <strain evidence="14 15">NML00-0135</strain>
    </source>
</reference>
<dbReference type="EC" id="2.7.6.3" evidence="3"/>
<dbReference type="PANTHER" id="PTHR43071:SF1">
    <property type="entry name" value="2-AMINO-4-HYDROXY-6-HYDROXYMETHYLDIHYDROPTERIDINE PYROPHOSPHOKINASE"/>
    <property type="match status" value="1"/>
</dbReference>
<dbReference type="UniPathway" id="UPA00077">
    <property type="reaction ID" value="UER00155"/>
</dbReference>
<evidence type="ECO:0000256" key="11">
    <source>
        <dbReference type="ARBA" id="ARBA00029766"/>
    </source>
</evidence>
<dbReference type="SUPFAM" id="SSF55083">
    <property type="entry name" value="6-hydroxymethyl-7,8-dihydropterin pyrophosphokinase, HPPK"/>
    <property type="match status" value="1"/>
</dbReference>
<dbReference type="PROSITE" id="PS00794">
    <property type="entry name" value="HPPK"/>
    <property type="match status" value="1"/>
</dbReference>
<dbReference type="PANTHER" id="PTHR43071">
    <property type="entry name" value="2-AMINO-4-HYDROXY-6-HYDROXYMETHYLDIHYDROPTERIDINE PYROPHOSPHOKINASE"/>
    <property type="match status" value="1"/>
</dbReference>
<dbReference type="GO" id="GO:0005524">
    <property type="term" value="F:ATP binding"/>
    <property type="evidence" value="ECO:0007669"/>
    <property type="project" value="UniProtKB-KW"/>
</dbReference>
<evidence type="ECO:0000256" key="6">
    <source>
        <dbReference type="ARBA" id="ARBA00022741"/>
    </source>
</evidence>
<dbReference type="Proteomes" id="UP000218054">
    <property type="component" value="Unassembled WGS sequence"/>
</dbReference>
<dbReference type="GO" id="GO:0046656">
    <property type="term" value="P:folic acid biosynthetic process"/>
    <property type="evidence" value="ECO:0007669"/>
    <property type="project" value="UniProtKB-KW"/>
</dbReference>
<dbReference type="GO" id="GO:0003848">
    <property type="term" value="F:2-amino-4-hydroxy-6-hydroxymethyldihydropteridine diphosphokinase activity"/>
    <property type="evidence" value="ECO:0007669"/>
    <property type="project" value="UniProtKB-EC"/>
</dbReference>
<evidence type="ECO:0000256" key="8">
    <source>
        <dbReference type="ARBA" id="ARBA00022840"/>
    </source>
</evidence>
<organism evidence="14 15">
    <name type="scientific">Vandammella animalimorsus</name>
    <dbReference type="NCBI Taxonomy" id="2029117"/>
    <lineage>
        <taxon>Bacteria</taxon>
        <taxon>Pseudomonadati</taxon>
        <taxon>Pseudomonadota</taxon>
        <taxon>Betaproteobacteria</taxon>
        <taxon>Burkholderiales</taxon>
        <taxon>Comamonadaceae</taxon>
        <taxon>Vandammella</taxon>
    </lineage>
</organism>
<dbReference type="EMBL" id="NSJB01000012">
    <property type="protein sequence ID" value="PAT35650.1"/>
    <property type="molecule type" value="Genomic_DNA"/>
</dbReference>
<comment type="caution">
    <text evidence="14">The sequence shown here is derived from an EMBL/GenBank/DDBJ whole genome shotgun (WGS) entry which is preliminary data.</text>
</comment>
<evidence type="ECO:0000256" key="10">
    <source>
        <dbReference type="ARBA" id="ARBA00029409"/>
    </source>
</evidence>
<keyword evidence="7 14" id="KW-0418">Kinase</keyword>
<evidence type="ECO:0000256" key="2">
    <source>
        <dbReference type="ARBA" id="ARBA00005810"/>
    </source>
</evidence>
<evidence type="ECO:0000256" key="9">
    <source>
        <dbReference type="ARBA" id="ARBA00022909"/>
    </source>
</evidence>
<dbReference type="InterPro" id="IPR035907">
    <property type="entry name" value="Hppk_sf"/>
</dbReference>
<evidence type="ECO:0000313" key="15">
    <source>
        <dbReference type="Proteomes" id="UP000218054"/>
    </source>
</evidence>